<keyword evidence="1" id="KW-1133">Transmembrane helix</keyword>
<evidence type="ECO:0000256" key="1">
    <source>
        <dbReference type="SAM" id="Phobius"/>
    </source>
</evidence>
<dbReference type="OrthoDB" id="7813332at2"/>
<feature type="transmembrane region" description="Helical" evidence="1">
    <location>
        <begin position="53"/>
        <end position="72"/>
    </location>
</feature>
<gene>
    <name evidence="3" type="ORF">SAMN04515673_101472</name>
</gene>
<dbReference type="PANTHER" id="PTHR10579">
    <property type="entry name" value="CALCIUM-ACTIVATED CHLORIDE CHANNEL REGULATOR"/>
    <property type="match status" value="1"/>
</dbReference>
<proteinExistence type="predicted"/>
<accession>A0A1I6CWD4</accession>
<dbReference type="PANTHER" id="PTHR10579:SF43">
    <property type="entry name" value="ZINC FINGER (C3HC4-TYPE RING FINGER) FAMILY PROTEIN"/>
    <property type="match status" value="1"/>
</dbReference>
<dbReference type="AlphaFoldDB" id="A0A1I6CWD4"/>
<organism evidence="3 4">
    <name type="scientific">Poseidonocella sedimentorum</name>
    <dbReference type="NCBI Taxonomy" id="871652"/>
    <lineage>
        <taxon>Bacteria</taxon>
        <taxon>Pseudomonadati</taxon>
        <taxon>Pseudomonadota</taxon>
        <taxon>Alphaproteobacteria</taxon>
        <taxon>Rhodobacterales</taxon>
        <taxon>Roseobacteraceae</taxon>
        <taxon>Poseidonocella</taxon>
    </lineage>
</organism>
<dbReference type="InterPro" id="IPR051266">
    <property type="entry name" value="CLCR"/>
</dbReference>
<dbReference type="SUPFAM" id="SSF53300">
    <property type="entry name" value="vWA-like"/>
    <property type="match status" value="2"/>
</dbReference>
<dbReference type="InterPro" id="IPR002035">
    <property type="entry name" value="VWF_A"/>
</dbReference>
<dbReference type="CDD" id="cd00198">
    <property type="entry name" value="vWFA"/>
    <property type="match status" value="1"/>
</dbReference>
<evidence type="ECO:0000313" key="4">
    <source>
        <dbReference type="Proteomes" id="UP000199302"/>
    </source>
</evidence>
<feature type="transmembrane region" description="Helical" evidence="1">
    <location>
        <begin position="27"/>
        <end position="46"/>
    </location>
</feature>
<keyword evidence="1" id="KW-0472">Membrane</keyword>
<evidence type="ECO:0000313" key="3">
    <source>
        <dbReference type="EMBL" id="SFQ97403.1"/>
    </source>
</evidence>
<feature type="domain" description="VWFA" evidence="2">
    <location>
        <begin position="431"/>
        <end position="519"/>
    </location>
</feature>
<dbReference type="Proteomes" id="UP000199302">
    <property type="component" value="Unassembled WGS sequence"/>
</dbReference>
<sequence length="844" mass="89121">MPFCEALLILAPASLEADCRAHLAPWPEILAIVSIGLATVAFILGSGRSRRRALASVALLSISVLLLAAAAGRPRLILPAQSGAVDGGLLVVALDASESFWREPAVAETATRKIADQVDALSQSLGARTGWQGLLIEFSEAAAESAPVQTLPQLAENLRRFVPPSGGREGSRADRALSMSLARIRQDGGRGAVILLSDGNFHSDLSPDLVEAFQARGVPIHILAAGSSAPATGLVAANLGPEQSAGHPAVVRGAVFGGGTLEVAGVDGVEGQDIPEAKSLRAIRAETVFAERGLQPVRLTFTGLGGKQSRVLYTKVVGPARVLAFGDARWLDLLDPTEWNVTRGDPAAPPAPETFDIVVIDALVPEDFTAGFDRTLLSGAARTGLLIVNGGLRGSPEMPQRIADWNASDLGPILPVNSDPHAVRMTPPRRDVVILIDVSGSMGRSMGIAKGAAHVILDQLRPIDTLAILPFSDRSEPSFRRQMAEPEALSQARRFIDTLAASGGTAPDSALAEAARMRSNYCAYFFISDGGFDPPGTHPQCFTTAISTEGQHFPGGVAAWGQEVLLSSGSGLGSLKLTYFEPEPRIIYYRSEVFEPVPTSDVALFAGSPVAGLAATYPRADAEVLAIHEAPPPDPLLALRHDAERPEVATAVFLGPMPPNVRGEDVAALLTRLVGWKSPRRFDIRIGQTGGRLNFTVSALEADALASPFLSGVLALESGRRLGLGFVSRGAPGEFFASIPMPDLVGPMKAVLELSEQGQDTQFIPVTLLNSDLTTSMGRERLDFGIQLEAMRELSSGTGGQELSVEPIKISVADAPDSKIPLHPWLIAIAIALFSCSLWCKERE</sequence>
<name>A0A1I6CWD4_9RHOB</name>
<keyword evidence="4" id="KW-1185">Reference proteome</keyword>
<dbReference type="EMBL" id="FOYI01000001">
    <property type="protein sequence ID" value="SFQ97403.1"/>
    <property type="molecule type" value="Genomic_DNA"/>
</dbReference>
<protein>
    <submittedName>
        <fullName evidence="3">von Willebrand factor type A domain-containing protein</fullName>
    </submittedName>
</protein>
<dbReference type="Pfam" id="PF13768">
    <property type="entry name" value="VWA_3"/>
    <property type="match status" value="1"/>
</dbReference>
<dbReference type="Gene3D" id="3.40.50.410">
    <property type="entry name" value="von Willebrand factor, type A domain"/>
    <property type="match status" value="2"/>
</dbReference>
<dbReference type="STRING" id="871652.SAMN04515673_101472"/>
<dbReference type="InterPro" id="IPR036465">
    <property type="entry name" value="vWFA_dom_sf"/>
</dbReference>
<keyword evidence="1" id="KW-0812">Transmembrane</keyword>
<evidence type="ECO:0000259" key="2">
    <source>
        <dbReference type="Pfam" id="PF13768"/>
    </source>
</evidence>
<reference evidence="3 4" key="1">
    <citation type="submission" date="2016-10" db="EMBL/GenBank/DDBJ databases">
        <authorList>
            <person name="de Groot N.N."/>
        </authorList>
    </citation>
    <scope>NUCLEOTIDE SEQUENCE [LARGE SCALE GENOMIC DNA]</scope>
    <source>
        <strain evidence="4">KMM 9023,NRIC 0796,JCM 17311,KCTC 23692</strain>
    </source>
</reference>